<organism evidence="1 2">
    <name type="scientific">Pristionchus entomophagus</name>
    <dbReference type="NCBI Taxonomy" id="358040"/>
    <lineage>
        <taxon>Eukaryota</taxon>
        <taxon>Metazoa</taxon>
        <taxon>Ecdysozoa</taxon>
        <taxon>Nematoda</taxon>
        <taxon>Chromadorea</taxon>
        <taxon>Rhabditida</taxon>
        <taxon>Rhabditina</taxon>
        <taxon>Diplogasteromorpha</taxon>
        <taxon>Diplogasteroidea</taxon>
        <taxon>Neodiplogasteridae</taxon>
        <taxon>Pristionchus</taxon>
    </lineage>
</organism>
<gene>
    <name evidence="1" type="ORF">PENTCL1PPCAC_20029</name>
</gene>
<protein>
    <recommendedName>
        <fullName evidence="3">C2H2-type domain-containing protein</fullName>
    </recommendedName>
</protein>
<evidence type="ECO:0000313" key="2">
    <source>
        <dbReference type="Proteomes" id="UP001432027"/>
    </source>
</evidence>
<reference evidence="1" key="1">
    <citation type="submission" date="2023-10" db="EMBL/GenBank/DDBJ databases">
        <title>Genome assembly of Pristionchus species.</title>
        <authorList>
            <person name="Yoshida K."/>
            <person name="Sommer R.J."/>
        </authorList>
    </citation>
    <scope>NUCLEOTIDE SEQUENCE</scope>
    <source>
        <strain evidence="1">RS0144</strain>
    </source>
</reference>
<accession>A0AAV5TV29</accession>
<comment type="caution">
    <text evidence="1">The sequence shown here is derived from an EMBL/GenBank/DDBJ whole genome shotgun (WGS) entry which is preliminary data.</text>
</comment>
<name>A0AAV5TV29_9BILA</name>
<dbReference type="AlphaFoldDB" id="A0AAV5TV29"/>
<proteinExistence type="predicted"/>
<keyword evidence="2" id="KW-1185">Reference proteome</keyword>
<sequence>KAGLALRCKCGIDSISLHHARVCRINEVSVIRTRDGPIQRLYDNKTTPQCVLCEVYPTTPYGYAQHLYIHHNSNGIFLVCSCGQKLFTRLALQHINKCNGRQFSLHQLDKK</sequence>
<feature type="non-terminal residue" evidence="1">
    <location>
        <position position="1"/>
    </location>
</feature>
<dbReference type="EMBL" id="BTSX01000004">
    <property type="protein sequence ID" value="GMS97854.1"/>
    <property type="molecule type" value="Genomic_DNA"/>
</dbReference>
<evidence type="ECO:0008006" key="3">
    <source>
        <dbReference type="Google" id="ProtNLM"/>
    </source>
</evidence>
<dbReference type="Proteomes" id="UP001432027">
    <property type="component" value="Unassembled WGS sequence"/>
</dbReference>
<evidence type="ECO:0000313" key="1">
    <source>
        <dbReference type="EMBL" id="GMS97854.1"/>
    </source>
</evidence>